<dbReference type="SUPFAM" id="SSF54631">
    <property type="entry name" value="CBS-domain pair"/>
    <property type="match status" value="1"/>
</dbReference>
<sequence length="219" mass="24204">MALVIYDQGYRIQTPVESLFRPRGVEGLTQSINSAAVPGSEDQIRQQQDLEQRIQLSKERFQVPGESPGKASQKAYQDASTAGDKPKKPQGLRAAQIMTSPVLTIPPETSLRQAWALMQEQEVSHLMVVDADERALGIISIHDIMQRGTDSPVSVTQAYHRQMIVASPDTEVSSIAASFVRYPIGAIPVIDRDEKLEGIVCRTDLIRMLINDGHVESWA</sequence>
<dbReference type="Gene3D" id="3.10.580.10">
    <property type="entry name" value="CBS-domain"/>
    <property type="match status" value="1"/>
</dbReference>
<dbReference type="RefSeq" id="WP_091822339.1">
    <property type="nucleotide sequence ID" value="NZ_FNRJ01000001.1"/>
</dbReference>
<evidence type="ECO:0000259" key="4">
    <source>
        <dbReference type="PROSITE" id="PS51371"/>
    </source>
</evidence>
<proteinExistence type="predicted"/>
<dbReference type="OrthoDB" id="5801368at2"/>
<dbReference type="AlphaFoldDB" id="A0A1H3YCR9"/>
<accession>A0A1H3YCR9</accession>
<dbReference type="InterPro" id="IPR046342">
    <property type="entry name" value="CBS_dom_sf"/>
</dbReference>
<evidence type="ECO:0000313" key="6">
    <source>
        <dbReference type="Proteomes" id="UP000242469"/>
    </source>
</evidence>
<dbReference type="PROSITE" id="PS51371">
    <property type="entry name" value="CBS"/>
    <property type="match status" value="2"/>
</dbReference>
<dbReference type="Proteomes" id="UP000242469">
    <property type="component" value="Unassembled WGS sequence"/>
</dbReference>
<dbReference type="InterPro" id="IPR051257">
    <property type="entry name" value="Diverse_CBS-Domain"/>
</dbReference>
<organism evidence="5 6">
    <name type="scientific">Marinobacterium iners DSM 11526</name>
    <dbReference type="NCBI Taxonomy" id="1122198"/>
    <lineage>
        <taxon>Bacteria</taxon>
        <taxon>Pseudomonadati</taxon>
        <taxon>Pseudomonadota</taxon>
        <taxon>Gammaproteobacteria</taxon>
        <taxon>Oceanospirillales</taxon>
        <taxon>Oceanospirillaceae</taxon>
        <taxon>Marinobacterium</taxon>
    </lineage>
</organism>
<reference evidence="6" key="1">
    <citation type="submission" date="2016-10" db="EMBL/GenBank/DDBJ databases">
        <authorList>
            <person name="Varghese N."/>
            <person name="Submissions S."/>
        </authorList>
    </citation>
    <scope>NUCLEOTIDE SEQUENCE [LARGE SCALE GENOMIC DNA]</scope>
    <source>
        <strain evidence="6">DSM 11526</strain>
    </source>
</reference>
<dbReference type="InterPro" id="IPR000644">
    <property type="entry name" value="CBS_dom"/>
</dbReference>
<dbReference type="Pfam" id="PF00571">
    <property type="entry name" value="CBS"/>
    <property type="match status" value="2"/>
</dbReference>
<evidence type="ECO:0000256" key="3">
    <source>
        <dbReference type="SAM" id="MobiDB-lite"/>
    </source>
</evidence>
<keyword evidence="6" id="KW-1185">Reference proteome</keyword>
<evidence type="ECO:0000256" key="1">
    <source>
        <dbReference type="ARBA" id="ARBA00023122"/>
    </source>
</evidence>
<dbReference type="STRING" id="1122198.SAMN02745729_101425"/>
<dbReference type="EMBL" id="FNRJ01000001">
    <property type="protein sequence ID" value="SEA08752.1"/>
    <property type="molecule type" value="Genomic_DNA"/>
</dbReference>
<protein>
    <submittedName>
        <fullName evidence="5">CBS domain-containing protein</fullName>
    </submittedName>
</protein>
<feature type="domain" description="CBS" evidence="4">
    <location>
        <begin position="98"/>
        <end position="155"/>
    </location>
</feature>
<feature type="domain" description="CBS" evidence="4">
    <location>
        <begin position="159"/>
        <end position="217"/>
    </location>
</feature>
<evidence type="ECO:0000256" key="2">
    <source>
        <dbReference type="PROSITE-ProRule" id="PRU00703"/>
    </source>
</evidence>
<dbReference type="SMART" id="SM00116">
    <property type="entry name" value="CBS"/>
    <property type="match status" value="2"/>
</dbReference>
<feature type="region of interest" description="Disordered" evidence="3">
    <location>
        <begin position="61"/>
        <end position="91"/>
    </location>
</feature>
<name>A0A1H3YCR9_9GAMM</name>
<dbReference type="PANTHER" id="PTHR43080">
    <property type="entry name" value="CBS DOMAIN-CONTAINING PROTEIN CBSX3, MITOCHONDRIAL"/>
    <property type="match status" value="1"/>
</dbReference>
<dbReference type="Gene3D" id="3.90.1280.20">
    <property type="match status" value="1"/>
</dbReference>
<dbReference type="PANTHER" id="PTHR43080:SF29">
    <property type="entry name" value="OS02G0818000 PROTEIN"/>
    <property type="match status" value="1"/>
</dbReference>
<gene>
    <name evidence="5" type="ORF">SAMN02745729_101425</name>
</gene>
<keyword evidence="1 2" id="KW-0129">CBS domain</keyword>
<evidence type="ECO:0000313" key="5">
    <source>
        <dbReference type="EMBL" id="SEA08752.1"/>
    </source>
</evidence>